<evidence type="ECO:0000313" key="9">
    <source>
        <dbReference type="Proteomes" id="UP000029878"/>
    </source>
</evidence>
<feature type="transmembrane region" description="Helical" evidence="6">
    <location>
        <begin position="182"/>
        <end position="204"/>
    </location>
</feature>
<gene>
    <name evidence="8" type="ORF">LS81_007055</name>
</gene>
<dbReference type="EMBL" id="JRPL02000016">
    <property type="protein sequence ID" value="TLD82755.1"/>
    <property type="molecule type" value="Genomic_DNA"/>
</dbReference>
<reference evidence="8 9" key="1">
    <citation type="journal article" date="2014" name="Genome Announc.">
        <title>Draft genome sequences of eight enterohepatic helicobacter species isolated from both laboratory and wild rodents.</title>
        <authorList>
            <person name="Sheh A."/>
            <person name="Shen Z."/>
            <person name="Fox J.G."/>
        </authorList>
    </citation>
    <scope>NUCLEOTIDE SEQUENCE [LARGE SCALE GENOMIC DNA]</scope>
    <source>
        <strain evidence="8 9">ATCC 700114</strain>
    </source>
</reference>
<comment type="subcellular location">
    <subcellularLocation>
        <location evidence="1">Cell membrane</location>
        <topology evidence="1">Multi-pass membrane protein</topology>
    </subcellularLocation>
</comment>
<dbReference type="InterPro" id="IPR051449">
    <property type="entry name" value="ABC-2_transporter_component"/>
</dbReference>
<keyword evidence="5 6" id="KW-0472">Membrane</keyword>
<evidence type="ECO:0000256" key="4">
    <source>
        <dbReference type="ARBA" id="ARBA00022989"/>
    </source>
</evidence>
<proteinExistence type="predicted"/>
<dbReference type="InterPro" id="IPR013525">
    <property type="entry name" value="ABC2_TM"/>
</dbReference>
<evidence type="ECO:0000256" key="6">
    <source>
        <dbReference type="SAM" id="Phobius"/>
    </source>
</evidence>
<keyword evidence="4 6" id="KW-1133">Transmembrane helix</keyword>
<feature type="transmembrane region" description="Helical" evidence="6">
    <location>
        <begin position="16"/>
        <end position="36"/>
    </location>
</feature>
<evidence type="ECO:0000313" key="8">
    <source>
        <dbReference type="EMBL" id="TLD82755.1"/>
    </source>
</evidence>
<evidence type="ECO:0000256" key="3">
    <source>
        <dbReference type="ARBA" id="ARBA00022692"/>
    </source>
</evidence>
<name>A0A4U8S9V5_9HELI</name>
<dbReference type="RefSeq" id="WP_034345889.1">
    <property type="nucleotide sequence ID" value="NZ_FZNG01000046.1"/>
</dbReference>
<dbReference type="PANTHER" id="PTHR30294">
    <property type="entry name" value="MEMBRANE COMPONENT OF ABC TRANSPORTER YHHJ-RELATED"/>
    <property type="match status" value="1"/>
</dbReference>
<feature type="transmembrane region" description="Helical" evidence="6">
    <location>
        <begin position="275"/>
        <end position="297"/>
    </location>
</feature>
<keyword evidence="2" id="KW-1003">Cell membrane</keyword>
<evidence type="ECO:0000256" key="5">
    <source>
        <dbReference type="ARBA" id="ARBA00023136"/>
    </source>
</evidence>
<comment type="caution">
    <text evidence="8">The sequence shown here is derived from an EMBL/GenBank/DDBJ whole genome shotgun (WGS) entry which is preliminary data.</text>
</comment>
<accession>A0A4U8S9V5</accession>
<sequence length="367" mass="40923">MYHFNVIKQYMQQYRMFCIVWVVLPPFLGILAYSIFFHSIPTDLPIGVVDDDRSSLSRDLQFYIESVPATQIVKQYNSLHDAKVDLNQGKIYGIVVIPHNFQVHVRKGVGVNIGVYYNAQFLLIGKAINSAMLQALTTFNALSSVGRNLAKDANINIAKAKTMPIIPKIEALFNPRNDYAQFLLTIMLPCMWQILVAVGMLNLINTTPRNIKSLLLKLLLNISVASFWGIIMLAVFGALGYPREGNMYIVLLGLIVLAGAVSSIVICLHSILKHASATISAIAAYTAPSLAFAGITYPQNSMEVFASFWSQILPISYFMKLYLQQANYGVDSAYSLNIIVQMLPFWLFLVVGVCVYYLRINKGSIAK</sequence>
<organism evidence="8 9">
    <name type="scientific">Helicobacter trogontum</name>
    <dbReference type="NCBI Taxonomy" id="50960"/>
    <lineage>
        <taxon>Bacteria</taxon>
        <taxon>Pseudomonadati</taxon>
        <taxon>Campylobacterota</taxon>
        <taxon>Epsilonproteobacteria</taxon>
        <taxon>Campylobacterales</taxon>
        <taxon>Helicobacteraceae</taxon>
        <taxon>Helicobacter</taxon>
    </lineage>
</organism>
<dbReference type="Pfam" id="PF12698">
    <property type="entry name" value="ABC2_membrane_3"/>
    <property type="match status" value="1"/>
</dbReference>
<dbReference type="AlphaFoldDB" id="A0A4U8S9V5"/>
<keyword evidence="3 6" id="KW-0812">Transmembrane</keyword>
<dbReference type="GO" id="GO:0005886">
    <property type="term" value="C:plasma membrane"/>
    <property type="evidence" value="ECO:0007669"/>
    <property type="project" value="UniProtKB-SubCell"/>
</dbReference>
<dbReference type="PANTHER" id="PTHR30294:SF47">
    <property type="entry name" value="INNER MEMBRANE TRANSPORT PERMEASE YHHJ"/>
    <property type="match status" value="1"/>
</dbReference>
<evidence type="ECO:0000256" key="2">
    <source>
        <dbReference type="ARBA" id="ARBA00022475"/>
    </source>
</evidence>
<evidence type="ECO:0000256" key="1">
    <source>
        <dbReference type="ARBA" id="ARBA00004651"/>
    </source>
</evidence>
<dbReference type="Proteomes" id="UP000029878">
    <property type="component" value="Unassembled WGS sequence"/>
</dbReference>
<dbReference type="Gene3D" id="3.40.1710.10">
    <property type="entry name" value="abc type-2 transporter like domain"/>
    <property type="match status" value="1"/>
</dbReference>
<feature type="transmembrane region" description="Helical" evidence="6">
    <location>
        <begin position="216"/>
        <end position="241"/>
    </location>
</feature>
<feature type="transmembrane region" description="Helical" evidence="6">
    <location>
        <begin position="338"/>
        <end position="358"/>
    </location>
</feature>
<protein>
    <submittedName>
        <fullName evidence="8">ABC transporter permease</fullName>
    </submittedName>
</protein>
<evidence type="ECO:0000259" key="7">
    <source>
        <dbReference type="Pfam" id="PF12698"/>
    </source>
</evidence>
<feature type="domain" description="ABC-2 type transporter transmembrane" evidence="7">
    <location>
        <begin position="17"/>
        <end position="350"/>
    </location>
</feature>
<dbReference type="GO" id="GO:0140359">
    <property type="term" value="F:ABC-type transporter activity"/>
    <property type="evidence" value="ECO:0007669"/>
    <property type="project" value="InterPro"/>
</dbReference>
<feature type="transmembrane region" description="Helical" evidence="6">
    <location>
        <begin position="247"/>
        <end position="268"/>
    </location>
</feature>
<dbReference type="OrthoDB" id="5328981at2"/>